<dbReference type="PROSITE" id="PS50109">
    <property type="entry name" value="HIS_KIN"/>
    <property type="match status" value="1"/>
</dbReference>
<dbReference type="PRINTS" id="PR00344">
    <property type="entry name" value="BCTRLSENSOR"/>
</dbReference>
<dbReference type="GO" id="GO:0005524">
    <property type="term" value="F:ATP binding"/>
    <property type="evidence" value="ECO:0007669"/>
    <property type="project" value="UniProtKB-KW"/>
</dbReference>
<dbReference type="EC" id="2.7.13.3" evidence="2"/>
<accession>A0A2S7ERV6</accession>
<dbReference type="InterPro" id="IPR005467">
    <property type="entry name" value="His_kinase_dom"/>
</dbReference>
<dbReference type="InterPro" id="IPR004358">
    <property type="entry name" value="Sig_transdc_His_kin-like_C"/>
</dbReference>
<keyword evidence="3" id="KW-0808">Transferase</keyword>
<dbReference type="SMART" id="SM00387">
    <property type="entry name" value="HATPase_c"/>
    <property type="match status" value="1"/>
</dbReference>
<dbReference type="Gene3D" id="1.10.287.130">
    <property type="match status" value="1"/>
</dbReference>
<gene>
    <name evidence="9" type="ORF">XpopCFBP1817_07715</name>
</gene>
<evidence type="ECO:0000313" key="9">
    <source>
        <dbReference type="EMBL" id="PPU95845.1"/>
    </source>
</evidence>
<evidence type="ECO:0000313" key="10">
    <source>
        <dbReference type="Proteomes" id="UP000239939"/>
    </source>
</evidence>
<dbReference type="GO" id="GO:0000160">
    <property type="term" value="P:phosphorelay signal transduction system"/>
    <property type="evidence" value="ECO:0007669"/>
    <property type="project" value="UniProtKB-KW"/>
</dbReference>
<evidence type="ECO:0000256" key="6">
    <source>
        <dbReference type="ARBA" id="ARBA00022840"/>
    </source>
</evidence>
<dbReference type="GO" id="GO:0004673">
    <property type="term" value="F:protein histidine kinase activity"/>
    <property type="evidence" value="ECO:0007669"/>
    <property type="project" value="UniProtKB-EC"/>
</dbReference>
<protein>
    <recommendedName>
        <fullName evidence="2">histidine kinase</fullName>
        <ecNumber evidence="2">2.7.13.3</ecNumber>
    </recommendedName>
</protein>
<dbReference type="SUPFAM" id="SSF55874">
    <property type="entry name" value="ATPase domain of HSP90 chaperone/DNA topoisomerase II/histidine kinase"/>
    <property type="match status" value="1"/>
</dbReference>
<evidence type="ECO:0000259" key="8">
    <source>
        <dbReference type="PROSITE" id="PS50109"/>
    </source>
</evidence>
<evidence type="ECO:0000256" key="3">
    <source>
        <dbReference type="ARBA" id="ARBA00022679"/>
    </source>
</evidence>
<comment type="catalytic activity">
    <reaction evidence="1">
        <text>ATP + protein L-histidine = ADP + protein N-phospho-L-histidine.</text>
        <dbReference type="EC" id="2.7.13.3"/>
    </reaction>
</comment>
<evidence type="ECO:0000256" key="2">
    <source>
        <dbReference type="ARBA" id="ARBA00012438"/>
    </source>
</evidence>
<keyword evidence="6 9" id="KW-0067">ATP-binding</keyword>
<dbReference type="AlphaFoldDB" id="A0A2S7ERV6"/>
<keyword evidence="4" id="KW-0547">Nucleotide-binding</keyword>
<evidence type="ECO:0000256" key="7">
    <source>
        <dbReference type="ARBA" id="ARBA00023012"/>
    </source>
</evidence>
<dbReference type="Pfam" id="PF02518">
    <property type="entry name" value="HATPase_c"/>
    <property type="match status" value="1"/>
</dbReference>
<dbReference type="EMBL" id="MDEJ01000035">
    <property type="protein sequence ID" value="PPU95845.1"/>
    <property type="molecule type" value="Genomic_DNA"/>
</dbReference>
<dbReference type="OrthoDB" id="9772100at2"/>
<dbReference type="PANTHER" id="PTHR43065">
    <property type="entry name" value="SENSOR HISTIDINE KINASE"/>
    <property type="match status" value="1"/>
</dbReference>
<sequence>MSMSADAATVPAMAHASAIPFDSSDAALVAELRRQLAARDKVIVVLKKRVTARDYAVASPLATLQQNIALGKIVALKTQELSRERQELEHALADLGKAQTALLQAQKMESIGQLAAGIAHEINTPAQYVRDNVAFVSKAKAMVDQVIDKAFEVVEAARAQGVASELIAVLDAQVTSSKFQYLRQQTPEALQQSIEGLDRITKIVGAMKTFSHPSDGEKEPVDLRELVATTVTVARNEWKYVAEVQTDFADDVPLVPCLRDEIGQVLLNLVVNAAHAIGDTLVPGQRERGLIRIILRRAGDSHVDLCVGDDGPGIPEAIRNKVFDPFFTTKPVGKGTGQGLAIAYSTVVEKHQGRIFFEPSADQRGTTFVVRLPLTAAAG</sequence>
<keyword evidence="5" id="KW-0418">Kinase</keyword>
<dbReference type="Gene3D" id="3.30.565.10">
    <property type="entry name" value="Histidine kinase-like ATPase, C-terminal domain"/>
    <property type="match status" value="1"/>
</dbReference>
<evidence type="ECO:0000256" key="1">
    <source>
        <dbReference type="ARBA" id="ARBA00000085"/>
    </source>
</evidence>
<keyword evidence="7" id="KW-0902">Two-component regulatory system</keyword>
<evidence type="ECO:0000256" key="4">
    <source>
        <dbReference type="ARBA" id="ARBA00022741"/>
    </source>
</evidence>
<keyword evidence="10" id="KW-1185">Reference proteome</keyword>
<organism evidence="9 10">
    <name type="scientific">Xanthomonas populi</name>
    <dbReference type="NCBI Taxonomy" id="53414"/>
    <lineage>
        <taxon>Bacteria</taxon>
        <taxon>Pseudomonadati</taxon>
        <taxon>Pseudomonadota</taxon>
        <taxon>Gammaproteobacteria</taxon>
        <taxon>Lysobacterales</taxon>
        <taxon>Lysobacteraceae</taxon>
        <taxon>Xanthomonas</taxon>
    </lineage>
</organism>
<reference evidence="10" key="1">
    <citation type="submission" date="2016-08" db="EMBL/GenBank/DDBJ databases">
        <authorList>
            <person name="Merda D."/>
            <person name="Briand M."/>
            <person name="Taghouti G."/>
            <person name="Carrere S."/>
            <person name="Gouzy J."/>
            <person name="Portier P."/>
            <person name="Jacques M.-A."/>
            <person name="Fischer-Le Saux M."/>
        </authorList>
    </citation>
    <scope>NUCLEOTIDE SEQUENCE [LARGE SCALE GENOMIC DNA]</scope>
    <source>
        <strain evidence="10">CFBP1817</strain>
    </source>
</reference>
<comment type="caution">
    <text evidence="9">The sequence shown here is derived from an EMBL/GenBank/DDBJ whole genome shotgun (WGS) entry which is preliminary data.</text>
</comment>
<dbReference type="InterPro" id="IPR036890">
    <property type="entry name" value="HATPase_C_sf"/>
</dbReference>
<dbReference type="Proteomes" id="UP000239939">
    <property type="component" value="Unassembled WGS sequence"/>
</dbReference>
<evidence type="ECO:0000256" key="5">
    <source>
        <dbReference type="ARBA" id="ARBA00022777"/>
    </source>
</evidence>
<dbReference type="PANTHER" id="PTHR43065:SF46">
    <property type="entry name" value="C4-DICARBOXYLATE TRANSPORT SENSOR PROTEIN DCTB"/>
    <property type="match status" value="1"/>
</dbReference>
<feature type="domain" description="Histidine kinase" evidence="8">
    <location>
        <begin position="117"/>
        <end position="376"/>
    </location>
</feature>
<proteinExistence type="predicted"/>
<dbReference type="InterPro" id="IPR003594">
    <property type="entry name" value="HATPase_dom"/>
</dbReference>
<name>A0A2S7ERV6_9XANT</name>